<dbReference type="Gene3D" id="3.40.50.1980">
    <property type="entry name" value="Nitrogenase molybdenum iron protein domain"/>
    <property type="match status" value="2"/>
</dbReference>
<evidence type="ECO:0000256" key="2">
    <source>
        <dbReference type="SAM" id="SignalP"/>
    </source>
</evidence>
<sequence>MSRRLFAWPGLWFALLCGLAGQASADEVCARDDTDRQVCLAAPAERIVALSPGATELLFAAGAGQRLVAVVDHSDYPPAANELPSVGSHDRLDLERLVALQPDLVIGWVTGNPAEQVERLERLGVAVFRIEPRTFEGIATALERLAQLAGSEAQGRLAAERFRRGLAELAARHAEASPVPVFYQVWDAPLMTVNDEHLIGKAIRLCGGVNVFGGLARLVPRIDEEALLAADPEVILAGGRGEENHRWLEAWQRFPELTAVARDNLFLVPPSLLQRPTPRLLEGTEALCKRLDQARARRPERGK</sequence>
<keyword evidence="5" id="KW-1185">Reference proteome</keyword>
<proteinExistence type="predicted"/>
<dbReference type="EMBL" id="SNWH01000011">
    <property type="protein sequence ID" value="TDO06214.1"/>
    <property type="molecule type" value="Genomic_DNA"/>
</dbReference>
<dbReference type="SUPFAM" id="SSF53807">
    <property type="entry name" value="Helical backbone' metal receptor"/>
    <property type="match status" value="1"/>
</dbReference>
<evidence type="ECO:0000259" key="3">
    <source>
        <dbReference type="PROSITE" id="PS50983"/>
    </source>
</evidence>
<dbReference type="AlphaFoldDB" id="A0A4R6HD99"/>
<evidence type="ECO:0000256" key="1">
    <source>
        <dbReference type="ARBA" id="ARBA00022729"/>
    </source>
</evidence>
<dbReference type="CDD" id="cd01144">
    <property type="entry name" value="BtuF"/>
    <property type="match status" value="1"/>
</dbReference>
<protein>
    <submittedName>
        <fullName evidence="4">Iron complex transport system substrate-binding protein</fullName>
    </submittedName>
</protein>
<feature type="signal peptide" evidence="2">
    <location>
        <begin position="1"/>
        <end position="25"/>
    </location>
</feature>
<dbReference type="InterPro" id="IPR054828">
    <property type="entry name" value="Vit_B12_bind_prot"/>
</dbReference>
<dbReference type="InterPro" id="IPR002491">
    <property type="entry name" value="ABC_transptr_periplasmic_BD"/>
</dbReference>
<name>A0A4R6HD99_9GAMM</name>
<organism evidence="4 5">
    <name type="scientific">Halomonas ventosae</name>
    <dbReference type="NCBI Taxonomy" id="229007"/>
    <lineage>
        <taxon>Bacteria</taxon>
        <taxon>Pseudomonadati</taxon>
        <taxon>Pseudomonadota</taxon>
        <taxon>Gammaproteobacteria</taxon>
        <taxon>Oceanospirillales</taxon>
        <taxon>Halomonadaceae</taxon>
        <taxon>Halomonas</taxon>
    </lineage>
</organism>
<keyword evidence="1 2" id="KW-0732">Signal</keyword>
<feature type="chain" id="PRO_5020865600" evidence="2">
    <location>
        <begin position="26"/>
        <end position="303"/>
    </location>
</feature>
<dbReference type="Pfam" id="PF01497">
    <property type="entry name" value="Peripla_BP_2"/>
    <property type="match status" value="1"/>
</dbReference>
<accession>A0A4R6HD99</accession>
<dbReference type="InterPro" id="IPR050902">
    <property type="entry name" value="ABC_Transporter_SBP"/>
</dbReference>
<feature type="domain" description="Fe/B12 periplasmic-binding" evidence="3">
    <location>
        <begin position="46"/>
        <end position="295"/>
    </location>
</feature>
<evidence type="ECO:0000313" key="5">
    <source>
        <dbReference type="Proteomes" id="UP000295150"/>
    </source>
</evidence>
<dbReference type="PANTHER" id="PTHR30535">
    <property type="entry name" value="VITAMIN B12-BINDING PROTEIN"/>
    <property type="match status" value="1"/>
</dbReference>
<reference evidence="4 5" key="1">
    <citation type="submission" date="2019-03" db="EMBL/GenBank/DDBJ databases">
        <title>Freshwater and sediment microbial communities from various areas in North America, analyzing microbe dynamics in response to fracking.</title>
        <authorList>
            <person name="Lamendella R."/>
        </authorList>
    </citation>
    <scope>NUCLEOTIDE SEQUENCE [LARGE SCALE GENOMIC DNA]</scope>
    <source>
        <strain evidence="4 5">1_TX</strain>
    </source>
</reference>
<dbReference type="PANTHER" id="PTHR30535:SF34">
    <property type="entry name" value="MOLYBDATE-BINDING PROTEIN MOLA"/>
    <property type="match status" value="1"/>
</dbReference>
<comment type="caution">
    <text evidence="4">The sequence shown here is derived from an EMBL/GenBank/DDBJ whole genome shotgun (WGS) entry which is preliminary data.</text>
</comment>
<evidence type="ECO:0000313" key="4">
    <source>
        <dbReference type="EMBL" id="TDO06214.1"/>
    </source>
</evidence>
<gene>
    <name evidence="4" type="ORF">DFO68_11132</name>
</gene>
<dbReference type="PROSITE" id="PS50983">
    <property type="entry name" value="FE_B12_PBP"/>
    <property type="match status" value="1"/>
</dbReference>
<dbReference type="RefSeq" id="WP_373190776.1">
    <property type="nucleotide sequence ID" value="NZ_SNWH01000011.1"/>
</dbReference>
<dbReference type="NCBIfam" id="NF038402">
    <property type="entry name" value="TroA_like"/>
    <property type="match status" value="1"/>
</dbReference>
<dbReference type="Proteomes" id="UP000295150">
    <property type="component" value="Unassembled WGS sequence"/>
</dbReference>
<dbReference type="GO" id="GO:0071281">
    <property type="term" value="P:cellular response to iron ion"/>
    <property type="evidence" value="ECO:0007669"/>
    <property type="project" value="TreeGrafter"/>
</dbReference>